<feature type="non-terminal residue" evidence="2">
    <location>
        <position position="1"/>
    </location>
</feature>
<comment type="caution">
    <text evidence="2">The sequence shown here is derived from an EMBL/GenBank/DDBJ whole genome shotgun (WGS) entry which is preliminary data.</text>
</comment>
<feature type="region of interest" description="Disordered" evidence="1">
    <location>
        <begin position="30"/>
        <end position="50"/>
    </location>
</feature>
<accession>A0AAN6F458</accession>
<evidence type="ECO:0000313" key="3">
    <source>
        <dbReference type="Proteomes" id="UP001168146"/>
    </source>
</evidence>
<proteinExistence type="predicted"/>
<evidence type="ECO:0000256" key="1">
    <source>
        <dbReference type="SAM" id="MobiDB-lite"/>
    </source>
</evidence>
<sequence>YTLAIDKVDQTMEDLRELYANGEEISEALAPGNVGQGVDEKEPDERFAEL</sequence>
<feature type="compositionally biased region" description="Basic and acidic residues" evidence="1">
    <location>
        <begin position="38"/>
        <end position="50"/>
    </location>
</feature>
<dbReference type="Proteomes" id="UP001168146">
    <property type="component" value="Unassembled WGS sequence"/>
</dbReference>
<dbReference type="EMBL" id="JASUXU010000401">
    <property type="protein sequence ID" value="KAK0301534.1"/>
    <property type="molecule type" value="Genomic_DNA"/>
</dbReference>
<evidence type="ECO:0000313" key="2">
    <source>
        <dbReference type="EMBL" id="KAK0301534.1"/>
    </source>
</evidence>
<organism evidence="2 3">
    <name type="scientific">Friedmanniomyces endolithicus</name>
    <dbReference type="NCBI Taxonomy" id="329885"/>
    <lineage>
        <taxon>Eukaryota</taxon>
        <taxon>Fungi</taxon>
        <taxon>Dikarya</taxon>
        <taxon>Ascomycota</taxon>
        <taxon>Pezizomycotina</taxon>
        <taxon>Dothideomycetes</taxon>
        <taxon>Dothideomycetidae</taxon>
        <taxon>Mycosphaerellales</taxon>
        <taxon>Teratosphaeriaceae</taxon>
        <taxon>Friedmanniomyces</taxon>
    </lineage>
</organism>
<name>A0AAN6F458_9PEZI</name>
<protein>
    <submittedName>
        <fullName evidence="2">ESCRT-III subunit protein snf7</fullName>
    </submittedName>
</protein>
<gene>
    <name evidence="2" type="primary">SNF7_4</name>
    <name evidence="2" type="ORF">LTR82_018268</name>
</gene>
<reference evidence="2" key="1">
    <citation type="submission" date="2021-12" db="EMBL/GenBank/DDBJ databases">
        <title>Black yeast isolated from Biological Soil Crust.</title>
        <authorList>
            <person name="Kurbessoian T."/>
        </authorList>
    </citation>
    <scope>NUCLEOTIDE SEQUENCE</scope>
    <source>
        <strain evidence="2">CCFEE 5208</strain>
    </source>
</reference>
<dbReference type="AlphaFoldDB" id="A0AAN6F458"/>